<dbReference type="Proteomes" id="UP000594638">
    <property type="component" value="Unassembled WGS sequence"/>
</dbReference>
<keyword evidence="4" id="KW-0223">Dioxygenase</keyword>
<gene>
    <name evidence="4" type="ORF">OLEA9_A097071</name>
</gene>
<keyword evidence="4" id="KW-0560">Oxidoreductase</keyword>
<accession>A0A8S0V3X1</accession>
<keyword evidence="1" id="KW-0479">Metal-binding</keyword>
<dbReference type="OrthoDB" id="288590at2759"/>
<dbReference type="Gramene" id="OE9A097071T1">
    <property type="protein sequence ID" value="OE9A097071C1"/>
    <property type="gene ID" value="OE9A097071"/>
</dbReference>
<evidence type="ECO:0000259" key="3">
    <source>
        <dbReference type="Pfam" id="PF14226"/>
    </source>
</evidence>
<dbReference type="InterPro" id="IPR027443">
    <property type="entry name" value="IPNS-like_sf"/>
</dbReference>
<feature type="domain" description="Non-haem dioxygenase N-terminal" evidence="3">
    <location>
        <begin position="9"/>
        <end position="86"/>
    </location>
</feature>
<protein>
    <submittedName>
        <fullName evidence="4">Probable 2-oxoglutarate-dependent dioxygenase AOP1</fullName>
    </submittedName>
</protein>
<reference evidence="4 5" key="1">
    <citation type="submission" date="2019-12" db="EMBL/GenBank/DDBJ databases">
        <authorList>
            <person name="Alioto T."/>
            <person name="Alioto T."/>
            <person name="Gomez Garrido J."/>
        </authorList>
    </citation>
    <scope>NUCLEOTIDE SEQUENCE [LARGE SCALE GENOMIC DNA]</scope>
</reference>
<proteinExistence type="predicted"/>
<comment type="caution">
    <text evidence="4">The sequence shown here is derived from an EMBL/GenBank/DDBJ whole genome shotgun (WGS) entry which is preliminary data.</text>
</comment>
<evidence type="ECO:0000256" key="2">
    <source>
        <dbReference type="ARBA" id="ARBA00023004"/>
    </source>
</evidence>
<organism evidence="4 5">
    <name type="scientific">Olea europaea subsp. europaea</name>
    <dbReference type="NCBI Taxonomy" id="158383"/>
    <lineage>
        <taxon>Eukaryota</taxon>
        <taxon>Viridiplantae</taxon>
        <taxon>Streptophyta</taxon>
        <taxon>Embryophyta</taxon>
        <taxon>Tracheophyta</taxon>
        <taxon>Spermatophyta</taxon>
        <taxon>Magnoliopsida</taxon>
        <taxon>eudicotyledons</taxon>
        <taxon>Gunneridae</taxon>
        <taxon>Pentapetalae</taxon>
        <taxon>asterids</taxon>
        <taxon>lamiids</taxon>
        <taxon>Lamiales</taxon>
        <taxon>Oleaceae</taxon>
        <taxon>Oleeae</taxon>
        <taxon>Olea</taxon>
    </lineage>
</organism>
<dbReference type="InterPro" id="IPR026992">
    <property type="entry name" value="DIOX_N"/>
</dbReference>
<evidence type="ECO:0000313" key="4">
    <source>
        <dbReference type="EMBL" id="CAA3026135.1"/>
    </source>
</evidence>
<dbReference type="Pfam" id="PF14226">
    <property type="entry name" value="DIOX_N"/>
    <property type="match status" value="1"/>
</dbReference>
<keyword evidence="2" id="KW-0408">Iron</keyword>
<dbReference type="PANTHER" id="PTHR47990">
    <property type="entry name" value="2-OXOGLUTARATE (2OG) AND FE(II)-DEPENDENT OXYGENASE SUPERFAMILY PROTEIN-RELATED"/>
    <property type="match status" value="1"/>
</dbReference>
<evidence type="ECO:0000256" key="1">
    <source>
        <dbReference type="ARBA" id="ARBA00022723"/>
    </source>
</evidence>
<dbReference type="GO" id="GO:0016706">
    <property type="term" value="F:2-oxoglutarate-dependent dioxygenase activity"/>
    <property type="evidence" value="ECO:0007669"/>
    <property type="project" value="UniProtKB-ARBA"/>
</dbReference>
<dbReference type="Gene3D" id="2.60.120.330">
    <property type="entry name" value="B-lactam Antibiotic, Isopenicillin N Synthase, Chain"/>
    <property type="match status" value="1"/>
</dbReference>
<sequence>MGSLTRPTLPIIDFAKNNLKPGSSSWLSLSKDVVRALEDYGCFIVIYSEVSSELHQAIFREAEELFDLPTEMKVLNISDTPSHGYVGQEPIIPLYEGLGIENATTFEGVQRFTNLLWPSGNGRFRFVFNICSPKLQVICVCAFENKI</sequence>
<name>A0A8S0V3X1_OLEEU</name>
<keyword evidence="5" id="KW-1185">Reference proteome</keyword>
<evidence type="ECO:0000313" key="5">
    <source>
        <dbReference type="Proteomes" id="UP000594638"/>
    </source>
</evidence>
<dbReference type="InterPro" id="IPR050231">
    <property type="entry name" value="Iron_ascorbate_oxido_reductase"/>
</dbReference>
<dbReference type="GO" id="GO:0046872">
    <property type="term" value="F:metal ion binding"/>
    <property type="evidence" value="ECO:0007669"/>
    <property type="project" value="UniProtKB-KW"/>
</dbReference>
<dbReference type="EMBL" id="CACTIH010009151">
    <property type="protein sequence ID" value="CAA3026135.1"/>
    <property type="molecule type" value="Genomic_DNA"/>
</dbReference>
<dbReference type="AlphaFoldDB" id="A0A8S0V3X1"/>
<dbReference type="SUPFAM" id="SSF51197">
    <property type="entry name" value="Clavaminate synthase-like"/>
    <property type="match status" value="1"/>
</dbReference>